<sequence length="57" mass="6990">MKANLTIHMYAKPTKANNLGKYPFFVSLFFIYFFFSKYKYYDFKQRLILVYNQKKGN</sequence>
<proteinExistence type="predicted"/>
<dbReference type="Proteomes" id="UP000192980">
    <property type="component" value="Unassembled WGS sequence"/>
</dbReference>
<keyword evidence="1" id="KW-1133">Transmembrane helix</keyword>
<gene>
    <name evidence="2" type="ORF">SAMN05660862_1133</name>
</gene>
<reference evidence="2 3" key="1">
    <citation type="submission" date="2017-04" db="EMBL/GenBank/DDBJ databases">
        <authorList>
            <person name="Afonso C.L."/>
            <person name="Miller P.J."/>
            <person name="Scott M.A."/>
            <person name="Spackman E."/>
            <person name="Goraichik I."/>
            <person name="Dimitrov K.M."/>
            <person name="Suarez D.L."/>
            <person name="Swayne D.E."/>
        </authorList>
    </citation>
    <scope>NUCLEOTIDE SEQUENCE [LARGE SCALE GENOMIC DNA]</scope>
    <source>
        <strain evidence="2 3">DSM 22418</strain>
    </source>
</reference>
<keyword evidence="1" id="KW-0472">Membrane</keyword>
<dbReference type="AlphaFoldDB" id="A0A1X7IQG5"/>
<evidence type="ECO:0000313" key="2">
    <source>
        <dbReference type="EMBL" id="SMG17073.1"/>
    </source>
</evidence>
<accession>A0A1X7IQG5</accession>
<feature type="transmembrane region" description="Helical" evidence="1">
    <location>
        <begin position="20"/>
        <end position="38"/>
    </location>
</feature>
<organism evidence="2 3">
    <name type="scientific">Sphingobacterium psychroaquaticum</name>
    <dbReference type="NCBI Taxonomy" id="561061"/>
    <lineage>
        <taxon>Bacteria</taxon>
        <taxon>Pseudomonadati</taxon>
        <taxon>Bacteroidota</taxon>
        <taxon>Sphingobacteriia</taxon>
        <taxon>Sphingobacteriales</taxon>
        <taxon>Sphingobacteriaceae</taxon>
        <taxon>Sphingobacterium</taxon>
    </lineage>
</organism>
<evidence type="ECO:0000256" key="1">
    <source>
        <dbReference type="SAM" id="Phobius"/>
    </source>
</evidence>
<protein>
    <submittedName>
        <fullName evidence="2">Uncharacterized protein</fullName>
    </submittedName>
</protein>
<name>A0A1X7IQG5_9SPHI</name>
<dbReference type="EMBL" id="FXAU01000001">
    <property type="protein sequence ID" value="SMG17073.1"/>
    <property type="molecule type" value="Genomic_DNA"/>
</dbReference>
<keyword evidence="1" id="KW-0812">Transmembrane</keyword>
<keyword evidence="3" id="KW-1185">Reference proteome</keyword>
<evidence type="ECO:0000313" key="3">
    <source>
        <dbReference type="Proteomes" id="UP000192980"/>
    </source>
</evidence>